<evidence type="ECO:0000313" key="2">
    <source>
        <dbReference type="Proteomes" id="UP000613002"/>
    </source>
</evidence>
<gene>
    <name evidence="1" type="ORF">HNR78_002670</name>
</gene>
<reference evidence="1 2" key="1">
    <citation type="submission" date="2020-08" db="EMBL/GenBank/DDBJ databases">
        <title>Genomic Encyclopedia of Type Strains, Phase IV (KMG-IV): sequencing the most valuable type-strain genomes for metagenomic binning, comparative biology and taxonomic classification.</title>
        <authorList>
            <person name="Goeker M."/>
        </authorList>
    </citation>
    <scope>NUCLEOTIDE SEQUENCE [LARGE SCALE GENOMIC DNA]</scope>
    <source>
        <strain evidence="1 2">DSM 14590</strain>
    </source>
</reference>
<dbReference type="EMBL" id="JACICZ010000011">
    <property type="protein sequence ID" value="MBB3869773.1"/>
    <property type="molecule type" value="Genomic_DNA"/>
</dbReference>
<protein>
    <submittedName>
        <fullName evidence="1">Septal ring factor EnvC (AmiA/AmiB activator)</fullName>
    </submittedName>
</protein>
<proteinExistence type="predicted"/>
<accession>A0A6G9J584</accession>
<dbReference type="AlphaFoldDB" id="A0A6G9J584"/>
<comment type="caution">
    <text evidence="1">The sequence shown here is derived from an EMBL/GenBank/DDBJ whole genome shotgun (WGS) entry which is preliminary data.</text>
</comment>
<keyword evidence="2" id="KW-1185">Reference proteome</keyword>
<evidence type="ECO:0000313" key="1">
    <source>
        <dbReference type="EMBL" id="MBB3869773.1"/>
    </source>
</evidence>
<dbReference type="Proteomes" id="UP000613002">
    <property type="component" value="Unassembled WGS sequence"/>
</dbReference>
<name>A0A6G9J584_9BACL</name>
<dbReference type="RefSeq" id="WP_062755354.1">
    <property type="nucleotide sequence ID" value="NZ_BDAQ01000010.1"/>
</dbReference>
<sequence>MSLREVWRWILDYTDNETLFEIYKETKVNFAGFRALKSPNDLNQNKRMMLINELTKPKNVSKLNFWMQKFEEKNKKYDESIGDKELSELAELAMKEYSPAIILSILISRSKTEKAEQLYSFMLENIGKEKMDKRECGYEVELTEQEKENDKEAKQNEDVIQKERRKEIEKLEKKYQTKIAKLEAKNQNLKEEIEKRDAKIKEINEKTNEEKQELLRKLNEKTQAYAELEKRLNALKKKVRRT</sequence>
<organism evidence="1 2">
    <name type="scientific">Parageobacillus toebii NBRC 107807</name>
    <dbReference type="NCBI Taxonomy" id="1223503"/>
    <lineage>
        <taxon>Bacteria</taxon>
        <taxon>Bacillati</taxon>
        <taxon>Bacillota</taxon>
        <taxon>Bacilli</taxon>
        <taxon>Bacillales</taxon>
        <taxon>Anoxybacillaceae</taxon>
        <taxon>Parageobacillus</taxon>
    </lineage>
</organism>